<proteinExistence type="predicted"/>
<reference evidence="1 2" key="1">
    <citation type="submission" date="2024-04" db="EMBL/GenBank/DDBJ databases">
        <authorList>
            <person name="Fracassetti M."/>
        </authorList>
    </citation>
    <scope>NUCLEOTIDE SEQUENCE [LARGE SCALE GENOMIC DNA]</scope>
</reference>
<dbReference type="EMBL" id="OZ034814">
    <property type="protein sequence ID" value="CAL1363926.1"/>
    <property type="molecule type" value="Genomic_DNA"/>
</dbReference>
<gene>
    <name evidence="1" type="ORF">LTRI10_LOCUS10143</name>
</gene>
<evidence type="ECO:0000313" key="2">
    <source>
        <dbReference type="Proteomes" id="UP001497516"/>
    </source>
</evidence>
<dbReference type="AlphaFoldDB" id="A0AAV2D3L8"/>
<protein>
    <recommendedName>
        <fullName evidence="3">Defensin-like protein</fullName>
    </recommendedName>
</protein>
<dbReference type="Proteomes" id="UP001497516">
    <property type="component" value="Chromosome 10"/>
</dbReference>
<evidence type="ECO:0000313" key="1">
    <source>
        <dbReference type="EMBL" id="CAL1363926.1"/>
    </source>
</evidence>
<keyword evidence="2" id="KW-1185">Reference proteome</keyword>
<organism evidence="1 2">
    <name type="scientific">Linum trigynum</name>
    <dbReference type="NCBI Taxonomy" id="586398"/>
    <lineage>
        <taxon>Eukaryota</taxon>
        <taxon>Viridiplantae</taxon>
        <taxon>Streptophyta</taxon>
        <taxon>Embryophyta</taxon>
        <taxon>Tracheophyta</taxon>
        <taxon>Spermatophyta</taxon>
        <taxon>Magnoliopsida</taxon>
        <taxon>eudicotyledons</taxon>
        <taxon>Gunneridae</taxon>
        <taxon>Pentapetalae</taxon>
        <taxon>rosids</taxon>
        <taxon>fabids</taxon>
        <taxon>Malpighiales</taxon>
        <taxon>Linaceae</taxon>
        <taxon>Linum</taxon>
    </lineage>
</organism>
<evidence type="ECO:0008006" key="3">
    <source>
        <dbReference type="Google" id="ProtNLM"/>
    </source>
</evidence>
<name>A0AAV2D3L8_9ROSI</name>
<accession>A0AAV2D3L8</accession>
<sequence length="97" mass="10387">MVRPQPGNVLDDDIAPTTTTTITNSTFLPIRGGVVMVSNNTARAEDYCSVGCNDESCQKDSPNLCGPDSDPNYCWVGCFCTADSGYRFNVCTCLCTA</sequence>